<dbReference type="SUPFAM" id="SSF55785">
    <property type="entry name" value="PYP-like sensor domain (PAS domain)"/>
    <property type="match status" value="1"/>
</dbReference>
<dbReference type="InterPro" id="IPR000014">
    <property type="entry name" value="PAS"/>
</dbReference>
<dbReference type="InterPro" id="IPR035965">
    <property type="entry name" value="PAS-like_dom_sf"/>
</dbReference>
<dbReference type="Proteomes" id="UP001057375">
    <property type="component" value="Unassembled WGS sequence"/>
</dbReference>
<evidence type="ECO:0000313" key="3">
    <source>
        <dbReference type="Proteomes" id="UP001057375"/>
    </source>
</evidence>
<keyword evidence="3" id="KW-1185">Reference proteome</keyword>
<dbReference type="Gene3D" id="3.30.450.20">
    <property type="entry name" value="PAS domain"/>
    <property type="match status" value="1"/>
</dbReference>
<organism evidence="2 3">
    <name type="scientific">Aduncisulcus paluster</name>
    <dbReference type="NCBI Taxonomy" id="2918883"/>
    <lineage>
        <taxon>Eukaryota</taxon>
        <taxon>Metamonada</taxon>
        <taxon>Carpediemonas-like organisms</taxon>
        <taxon>Aduncisulcus</taxon>
    </lineage>
</organism>
<dbReference type="Pfam" id="PF00989">
    <property type="entry name" value="PAS"/>
    <property type="match status" value="1"/>
</dbReference>
<proteinExistence type="predicted"/>
<dbReference type="CDD" id="cd00130">
    <property type="entry name" value="PAS"/>
    <property type="match status" value="1"/>
</dbReference>
<reference evidence="2" key="1">
    <citation type="submission" date="2022-03" db="EMBL/GenBank/DDBJ databases">
        <title>Draft genome sequence of Aduncisulcus paluster, a free-living microaerophilic Fornicata.</title>
        <authorList>
            <person name="Yuyama I."/>
            <person name="Kume K."/>
            <person name="Tamura T."/>
            <person name="Inagaki Y."/>
            <person name="Hashimoto T."/>
        </authorList>
    </citation>
    <scope>NUCLEOTIDE SEQUENCE</scope>
    <source>
        <strain evidence="2">NY0171</strain>
    </source>
</reference>
<sequence length="188" mass="20857">ELSDSYKERLGFSTSILEGLPLGCCIVDTKEHITFLNKEILEMIGSNERPESYHGRMISQIFYHDDRKSLIGHCMDDDTRAMNREVIFKHVDGSDINILANLSPCMMWLREAHILDQNELIARAADQADSVVYDLSSAAEQLRGLVGEARKGAMVQSEEAGQAATAMEEMNATVLEVARHAQEAASDA</sequence>
<protein>
    <submittedName>
        <fullName evidence="2">PAS domain-containing protein</fullName>
    </submittedName>
</protein>
<evidence type="ECO:0000259" key="1">
    <source>
        <dbReference type="Pfam" id="PF00989"/>
    </source>
</evidence>
<feature type="non-terminal residue" evidence="2">
    <location>
        <position position="188"/>
    </location>
</feature>
<dbReference type="InterPro" id="IPR013767">
    <property type="entry name" value="PAS_fold"/>
</dbReference>
<feature type="non-terminal residue" evidence="2">
    <location>
        <position position="1"/>
    </location>
</feature>
<evidence type="ECO:0000313" key="2">
    <source>
        <dbReference type="EMBL" id="GKT28892.1"/>
    </source>
</evidence>
<dbReference type="EMBL" id="BQXS01000527">
    <property type="protein sequence ID" value="GKT28892.1"/>
    <property type="molecule type" value="Genomic_DNA"/>
</dbReference>
<accession>A0ABQ5K8J6</accession>
<comment type="caution">
    <text evidence="2">The sequence shown here is derived from an EMBL/GenBank/DDBJ whole genome shotgun (WGS) entry which is preliminary data.</text>
</comment>
<gene>
    <name evidence="2" type="ORF">ADUPG1_000925</name>
</gene>
<feature type="domain" description="PAS fold" evidence="1">
    <location>
        <begin position="15"/>
        <end position="104"/>
    </location>
</feature>
<name>A0ABQ5K8J6_9EUKA</name>